<evidence type="ECO:0000256" key="1">
    <source>
        <dbReference type="ARBA" id="ARBA00006180"/>
    </source>
</evidence>
<comment type="similarity">
    <text evidence="1">Belongs to the SAPS family.</text>
</comment>
<evidence type="ECO:0008006" key="6">
    <source>
        <dbReference type="Google" id="ProtNLM"/>
    </source>
</evidence>
<feature type="compositionally biased region" description="Acidic residues" evidence="3">
    <location>
        <begin position="945"/>
        <end position="956"/>
    </location>
</feature>
<accession>A0AA35NJW6</accession>
<dbReference type="InterPro" id="IPR007587">
    <property type="entry name" value="SAPS"/>
</dbReference>
<dbReference type="GO" id="GO:0005634">
    <property type="term" value="C:nucleus"/>
    <property type="evidence" value="ECO:0007669"/>
    <property type="project" value="TreeGrafter"/>
</dbReference>
<dbReference type="EMBL" id="OX365906">
    <property type="protein sequence ID" value="CAI4045151.1"/>
    <property type="molecule type" value="Genomic_DNA"/>
</dbReference>
<evidence type="ECO:0000256" key="2">
    <source>
        <dbReference type="ARBA" id="ARBA00023306"/>
    </source>
</evidence>
<dbReference type="GO" id="GO:0019888">
    <property type="term" value="F:protein phosphatase regulator activity"/>
    <property type="evidence" value="ECO:0007669"/>
    <property type="project" value="TreeGrafter"/>
</dbReference>
<evidence type="ECO:0000256" key="3">
    <source>
        <dbReference type="SAM" id="MobiDB-lite"/>
    </source>
</evidence>
<dbReference type="GO" id="GO:0005829">
    <property type="term" value="C:cytosol"/>
    <property type="evidence" value="ECO:0007669"/>
    <property type="project" value="TreeGrafter"/>
</dbReference>
<dbReference type="AlphaFoldDB" id="A0AA35NJW6"/>
<gene>
    <name evidence="4" type="primary">SKDI11G2390</name>
    <name evidence="4" type="ORF">SKDI_11G2390</name>
</gene>
<dbReference type="GeneID" id="80925436"/>
<keyword evidence="5" id="KW-1185">Reference proteome</keyword>
<reference evidence="4" key="1">
    <citation type="submission" date="2022-10" db="EMBL/GenBank/DDBJ databases">
        <authorList>
            <person name="Byrne P K."/>
        </authorList>
    </citation>
    <scope>NUCLEOTIDE SEQUENCE</scope>
    <source>
        <strain evidence="4">IFO1802</strain>
    </source>
</reference>
<protein>
    <recommendedName>
        <fullName evidence="6">SAP185-like protein</fullName>
    </recommendedName>
</protein>
<evidence type="ECO:0000313" key="4">
    <source>
        <dbReference type="EMBL" id="CAI4045151.1"/>
    </source>
</evidence>
<dbReference type="RefSeq" id="XP_056083487.1">
    <property type="nucleotide sequence ID" value="XM_056229472.1"/>
</dbReference>
<feature type="compositionally biased region" description="Acidic residues" evidence="3">
    <location>
        <begin position="855"/>
        <end position="865"/>
    </location>
</feature>
<evidence type="ECO:0000313" key="5">
    <source>
        <dbReference type="Proteomes" id="UP001162087"/>
    </source>
</evidence>
<feature type="compositionally biased region" description="Acidic residues" evidence="3">
    <location>
        <begin position="1012"/>
        <end position="1030"/>
    </location>
</feature>
<dbReference type="PANTHER" id="PTHR12634:SF8">
    <property type="entry name" value="FIERY MOUNTAIN, ISOFORM D"/>
    <property type="match status" value="1"/>
</dbReference>
<name>A0AA35NJW6_SACK1</name>
<proteinExistence type="inferred from homology"/>
<feature type="region of interest" description="Disordered" evidence="3">
    <location>
        <begin position="144"/>
        <end position="217"/>
    </location>
</feature>
<feature type="compositionally biased region" description="Polar residues" evidence="3">
    <location>
        <begin position="921"/>
        <end position="937"/>
    </location>
</feature>
<feature type="compositionally biased region" description="Basic and acidic residues" evidence="3">
    <location>
        <begin position="33"/>
        <end position="44"/>
    </location>
</feature>
<dbReference type="PANTHER" id="PTHR12634">
    <property type="entry name" value="SIT4 YEAST -ASSOCIATING PROTEIN-RELATED"/>
    <property type="match status" value="1"/>
</dbReference>
<dbReference type="GO" id="GO:0019903">
    <property type="term" value="F:protein phosphatase binding"/>
    <property type="evidence" value="ECO:0007669"/>
    <property type="project" value="InterPro"/>
</dbReference>
<feature type="compositionally biased region" description="Basic and acidic residues" evidence="3">
    <location>
        <begin position="51"/>
        <end position="62"/>
    </location>
</feature>
<dbReference type="Proteomes" id="UP001162087">
    <property type="component" value="Chromosome 11"/>
</dbReference>
<feature type="compositionally biased region" description="Basic and acidic residues" evidence="3">
    <location>
        <begin position="796"/>
        <end position="813"/>
    </location>
</feature>
<feature type="compositionally biased region" description="Basic and acidic residues" evidence="3">
    <location>
        <begin position="169"/>
        <end position="185"/>
    </location>
</feature>
<dbReference type="Pfam" id="PF04499">
    <property type="entry name" value="SAPS"/>
    <property type="match status" value="1"/>
</dbReference>
<feature type="region of interest" description="Disordered" evidence="3">
    <location>
        <begin position="848"/>
        <end position="1045"/>
    </location>
</feature>
<sequence length="1045" mass="118483">MSGSFWKFGQDYSIESPVSKILNSAFIKIDKDQDERVPTGKIEESIDNDEDKLSNDEDKLSNDDVTSTNKTTNENKEKEEENALPTTESEYENYRPNMEVLDELLDDDELYTELMCSNFKLLIFLKYPEVLSKLIEYVTNERVLDDSPDSIGKPEIIEGVNDQPIPINKEGKNGKEDAEKVRPEEAINDSDNDSGDERSVDSEETSITLPPESEEQVETRRARIAAEILSADVWPISAAIMENKDLLSRLWSILDHLAPLPIPASTYFMKINERLLDMDITGMLEFILSRESLVARFLTHVDNPSLMDFLLKVISTDKPDSPTGVMKILKSQDLIPKLLDHLNPEYGVSTQSAAGDFIKAFVTLSTNSSNELASGIGPNELTRQLVSEEMMEKLINIMLKGGTCLSNGVGIIIELIRKNNSDYDFIQLVYTTIASHPPNDRDPIHLIHLVKLFAEHMPDFASMLNETKLPLMEMPFGEIEPLGFERFKICELIAELLHCSNMTLLNEPNGELIAKGRDVERARELEESLGKERNSSVTENDTAYYDKDCAKEKEVTEKLGTLQINNRDESGEEKPDETQAIQDKLDAKAGEGLENEASGVELYDETLSDTESVRECLREKPLIGDRLKIALEDTKILISILDMFTEFPWNNFLHNVIFDIAQQIFNGPLKTGYNRFLLKDYLVDAYLTRKIVDADKACQDYEKKTGLRYGYMGHLTLVAEEISKFKEYIDEMKLTFCNTAVSDRLEEPFWKEYSETTLADTREKYNTVLGDFGNEQESDDDDVIRNSDSEDIISDAEGKDTYKSGENDDELLSHEHDAGNMDLYYNFHNNDNSEHEEDYAEYSDVDNKNYYNDASADDDDFNDDDSNSKNSNPDLTNNLSQHNDDCEGRNGKNMCSDDNDENRSDKWTSGTSLFPLDHFPSRSQPSDPKLQDQNIFQHQFGFDGVGDDDDYMDPNDDGQSYARPGNPLYTTPKTPPRPKTILFNSLSALDDNDGDQETALDIGVDDRIDNEISSDDEDSEDEDEDNDMASDEGYSLYRSRSKEAF</sequence>
<feature type="region of interest" description="Disordered" evidence="3">
    <location>
        <begin position="771"/>
        <end position="813"/>
    </location>
</feature>
<feature type="region of interest" description="Disordered" evidence="3">
    <location>
        <begin position="33"/>
        <end position="89"/>
    </location>
</feature>
<keyword evidence="2" id="KW-0131">Cell cycle</keyword>
<organism evidence="4 5">
    <name type="scientific">Saccharomyces kudriavzevii (strain ATCC MYA-4449 / AS 2.2408 / CBS 8840 / NBRC 1802 / NCYC 2889)</name>
    <name type="common">Yeast</name>
    <dbReference type="NCBI Taxonomy" id="226230"/>
    <lineage>
        <taxon>Eukaryota</taxon>
        <taxon>Fungi</taxon>
        <taxon>Dikarya</taxon>
        <taxon>Ascomycota</taxon>
        <taxon>Saccharomycotina</taxon>
        <taxon>Saccharomycetes</taxon>
        <taxon>Saccharomycetales</taxon>
        <taxon>Saccharomycetaceae</taxon>
        <taxon>Saccharomyces</taxon>
    </lineage>
</organism>